<feature type="compositionally biased region" description="Polar residues" evidence="1">
    <location>
        <begin position="200"/>
        <end position="215"/>
    </location>
</feature>
<gene>
    <name evidence="2" type="ORF">LCGC14_3045470</name>
</gene>
<sequence length="224" mass="24675">RAVWEAYDPKDIQEMIMDDNISGALNLVTFFKATQNQATATTPQTQGVLPLASTTATATADASARTDARSHYKGLTHTHTALNEIYRFIKWQTFQNALPETAKKTLGKKVFDFDPYADHAFKIVTEAIETNESKEVKINLYNQQFTQIASIGNPKTLGLLNYIIAKQAKLLGDEYEDVSDKLFDEDAEFEPSAGGGTPANVGQPTTNQSNVPQSGQERRVRATA</sequence>
<organism evidence="2">
    <name type="scientific">marine sediment metagenome</name>
    <dbReference type="NCBI Taxonomy" id="412755"/>
    <lineage>
        <taxon>unclassified sequences</taxon>
        <taxon>metagenomes</taxon>
        <taxon>ecological metagenomes</taxon>
    </lineage>
</organism>
<dbReference type="EMBL" id="LAZR01064036">
    <property type="protein sequence ID" value="KKK58336.1"/>
    <property type="molecule type" value="Genomic_DNA"/>
</dbReference>
<reference evidence="2" key="1">
    <citation type="journal article" date="2015" name="Nature">
        <title>Complex archaea that bridge the gap between prokaryotes and eukaryotes.</title>
        <authorList>
            <person name="Spang A."/>
            <person name="Saw J.H."/>
            <person name="Jorgensen S.L."/>
            <person name="Zaremba-Niedzwiedzka K."/>
            <person name="Martijn J."/>
            <person name="Lind A.E."/>
            <person name="van Eijk R."/>
            <person name="Schleper C."/>
            <person name="Guy L."/>
            <person name="Ettema T.J."/>
        </authorList>
    </citation>
    <scope>NUCLEOTIDE SEQUENCE</scope>
</reference>
<protein>
    <submittedName>
        <fullName evidence="2">Uncharacterized protein</fullName>
    </submittedName>
</protein>
<feature type="non-terminal residue" evidence="2">
    <location>
        <position position="1"/>
    </location>
</feature>
<evidence type="ECO:0000313" key="2">
    <source>
        <dbReference type="EMBL" id="KKK58336.1"/>
    </source>
</evidence>
<accession>A0A0F8ZE79</accession>
<dbReference type="AlphaFoldDB" id="A0A0F8ZE79"/>
<feature type="region of interest" description="Disordered" evidence="1">
    <location>
        <begin position="182"/>
        <end position="224"/>
    </location>
</feature>
<evidence type="ECO:0000256" key="1">
    <source>
        <dbReference type="SAM" id="MobiDB-lite"/>
    </source>
</evidence>
<name>A0A0F8ZE79_9ZZZZ</name>
<comment type="caution">
    <text evidence="2">The sequence shown here is derived from an EMBL/GenBank/DDBJ whole genome shotgun (WGS) entry which is preliminary data.</text>
</comment>
<proteinExistence type="predicted"/>